<organism evidence="1 2">
    <name type="scientific">Brassica cretica</name>
    <name type="common">Mustard</name>
    <dbReference type="NCBI Taxonomy" id="69181"/>
    <lineage>
        <taxon>Eukaryota</taxon>
        <taxon>Viridiplantae</taxon>
        <taxon>Streptophyta</taxon>
        <taxon>Embryophyta</taxon>
        <taxon>Tracheophyta</taxon>
        <taxon>Spermatophyta</taxon>
        <taxon>Magnoliopsida</taxon>
        <taxon>eudicotyledons</taxon>
        <taxon>Gunneridae</taxon>
        <taxon>Pentapetalae</taxon>
        <taxon>rosids</taxon>
        <taxon>malvids</taxon>
        <taxon>Brassicales</taxon>
        <taxon>Brassicaceae</taxon>
        <taxon>Brassiceae</taxon>
        <taxon>Brassica</taxon>
    </lineage>
</organism>
<reference evidence="1 2" key="1">
    <citation type="journal article" date="2020" name="BMC Genomics">
        <title>Intraspecific diversification of the crop wild relative Brassica cretica Lam. using demographic model selection.</title>
        <authorList>
            <person name="Kioukis A."/>
            <person name="Michalopoulou V.A."/>
            <person name="Briers L."/>
            <person name="Pirintsos S."/>
            <person name="Studholme D.J."/>
            <person name="Pavlidis P."/>
            <person name="Sarris P.F."/>
        </authorList>
    </citation>
    <scope>NUCLEOTIDE SEQUENCE [LARGE SCALE GENOMIC DNA]</scope>
    <source>
        <strain evidence="2">cv. PFS-1207/04</strain>
    </source>
</reference>
<dbReference type="EMBL" id="QGKV02000649">
    <property type="protein sequence ID" value="KAF3577716.1"/>
    <property type="molecule type" value="Genomic_DNA"/>
</dbReference>
<gene>
    <name evidence="1" type="ORF">DY000_02029935</name>
</gene>
<evidence type="ECO:0000313" key="2">
    <source>
        <dbReference type="Proteomes" id="UP000266723"/>
    </source>
</evidence>
<name>A0ABQ7DJR2_BRACR</name>
<keyword evidence="2" id="KW-1185">Reference proteome</keyword>
<dbReference type="Proteomes" id="UP000266723">
    <property type="component" value="Unassembled WGS sequence"/>
</dbReference>
<sequence>MSAFDVVLVHSAFDSLRLGRSAQTIGCRRLHFWTRKTSRSKKSVIGGFIPAGRAPYCHPSLRAGSVFIPQTTTDEVIENSLVINLEKFMLRKFDPLQALANTNFELPGLLLFVVGQFQSVQSLDLKDTTVMSQVVIQSVMVVTTVNPKIFGGNLYLNSTPATKFYFDLVLQAITEFTASLEGPVGEVFPCIDTKEEEIKKKEVVSIGDLNKHMKLILFAKLGLLRCCNKMAGLLSLALDAAGSSTIQGLLSIATDVLIRTLPKEILKLTKQDAASLTLDEMNVGGSEELPQCLKELAGKYFVFQIRVKPLNFTPNHHTFTVFAIVNHINPRKVANHPHLSPAMLGVKPMNHIHPVLKAKRVAVNAPAIEVTKLFFLPFTAN</sequence>
<comment type="caution">
    <text evidence="1">The sequence shown here is derived from an EMBL/GenBank/DDBJ whole genome shotgun (WGS) entry which is preliminary data.</text>
</comment>
<proteinExistence type="predicted"/>
<evidence type="ECO:0000313" key="1">
    <source>
        <dbReference type="EMBL" id="KAF3577716.1"/>
    </source>
</evidence>
<protein>
    <submittedName>
        <fullName evidence="1">Uncharacterized protein</fullName>
    </submittedName>
</protein>
<accession>A0ABQ7DJR2</accession>